<organism evidence="1">
    <name type="scientific">marine metagenome</name>
    <dbReference type="NCBI Taxonomy" id="408172"/>
    <lineage>
        <taxon>unclassified sequences</taxon>
        <taxon>metagenomes</taxon>
        <taxon>ecological metagenomes</taxon>
    </lineage>
</organism>
<sequence>LHSMCIACEAFNRKFSSRPFMVIASKHGNPCGFSVDWKVPDVALKKALWGNPLAIWGGELICNFHVNDDMGEMFLEDRERKQKLGNGRWMLDVIAAPSFSEGAVKSLGKQKNRKIFKNEQLEQPFIKNDPWDFRSVRGGFLTQSPLNYVLDFGNIEFADEQTDRNHLSSVILAWASAWSSNLGGNEVALVKDLQLIGLGGGPATTIAADTALKRAQESGHDTRSSIFAADAFFPFTDAPEILAKAGCKWGLVPKGGIREEEVRDYFKDQGIKVYYLPEQFRGFCRH</sequence>
<feature type="non-terminal residue" evidence="1">
    <location>
        <position position="1"/>
    </location>
</feature>
<dbReference type="Gene3D" id="3.40.140.20">
    <property type="match status" value="2"/>
</dbReference>
<dbReference type="InterPro" id="IPR002695">
    <property type="entry name" value="PurH-like"/>
</dbReference>
<reference evidence="1" key="1">
    <citation type="submission" date="2018-05" db="EMBL/GenBank/DDBJ databases">
        <authorList>
            <person name="Lanie J.A."/>
            <person name="Ng W.-L."/>
            <person name="Kazmierczak K.M."/>
            <person name="Andrzejewski T.M."/>
            <person name="Davidsen T.M."/>
            <person name="Wayne K.J."/>
            <person name="Tettelin H."/>
            <person name="Glass J.I."/>
            <person name="Rusch D."/>
            <person name="Podicherti R."/>
            <person name="Tsui H.-C.T."/>
            <person name="Winkler M.E."/>
        </authorList>
    </citation>
    <scope>NUCLEOTIDE SEQUENCE</scope>
</reference>
<evidence type="ECO:0000313" key="1">
    <source>
        <dbReference type="EMBL" id="SVC16400.1"/>
    </source>
</evidence>
<dbReference type="EMBL" id="UINC01076848">
    <property type="protein sequence ID" value="SVC16400.1"/>
    <property type="molecule type" value="Genomic_DNA"/>
</dbReference>
<name>A0A382JWB1_9ZZZZ</name>
<proteinExistence type="predicted"/>
<gene>
    <name evidence="1" type="ORF">METZ01_LOCUS269254</name>
</gene>
<dbReference type="PANTHER" id="PTHR11692">
    <property type="entry name" value="BIFUNCTIONAL PURINE BIOSYNTHESIS PROTEIN PURH"/>
    <property type="match status" value="1"/>
</dbReference>
<dbReference type="Pfam" id="PF01808">
    <property type="entry name" value="AICARFT_IMPCHas"/>
    <property type="match status" value="1"/>
</dbReference>
<accession>A0A382JWB1</accession>
<dbReference type="AlphaFoldDB" id="A0A382JWB1"/>
<dbReference type="SUPFAM" id="SSF53927">
    <property type="entry name" value="Cytidine deaminase-like"/>
    <property type="match status" value="1"/>
</dbReference>
<dbReference type="GO" id="GO:0004643">
    <property type="term" value="F:phosphoribosylaminoimidazolecarboxamide formyltransferase activity"/>
    <property type="evidence" value="ECO:0007669"/>
    <property type="project" value="InterPro"/>
</dbReference>
<protein>
    <submittedName>
        <fullName evidence="1">Uncharacterized protein</fullName>
    </submittedName>
</protein>
<dbReference type="InterPro" id="IPR016193">
    <property type="entry name" value="Cytidine_deaminase-like"/>
</dbReference>
<dbReference type="PANTHER" id="PTHR11692:SF0">
    <property type="entry name" value="BIFUNCTIONAL PURINE BIOSYNTHESIS PROTEIN ATIC"/>
    <property type="match status" value="1"/>
</dbReference>
<dbReference type="GO" id="GO:0006189">
    <property type="term" value="P:'de novo' IMP biosynthetic process"/>
    <property type="evidence" value="ECO:0007669"/>
    <property type="project" value="TreeGrafter"/>
</dbReference>
<dbReference type="InterPro" id="IPR024051">
    <property type="entry name" value="AICAR_Tfase_dup_dom_sf"/>
</dbReference>
<dbReference type="GO" id="GO:0003937">
    <property type="term" value="F:IMP cyclohydrolase activity"/>
    <property type="evidence" value="ECO:0007669"/>
    <property type="project" value="InterPro"/>
</dbReference>
<dbReference type="GO" id="GO:0005829">
    <property type="term" value="C:cytosol"/>
    <property type="evidence" value="ECO:0007669"/>
    <property type="project" value="TreeGrafter"/>
</dbReference>
<dbReference type="SMART" id="SM00798">
    <property type="entry name" value="AICARFT_IMPCHas"/>
    <property type="match status" value="1"/>
</dbReference>